<dbReference type="GO" id="GO:0006950">
    <property type="term" value="P:response to stress"/>
    <property type="evidence" value="ECO:0007669"/>
    <property type="project" value="TreeGrafter"/>
</dbReference>
<proteinExistence type="predicted"/>
<dbReference type="Pfam" id="PF12802">
    <property type="entry name" value="MarR_2"/>
    <property type="match status" value="1"/>
</dbReference>
<dbReference type="SUPFAM" id="SSF46785">
    <property type="entry name" value="Winged helix' DNA-binding domain"/>
    <property type="match status" value="1"/>
</dbReference>
<evidence type="ECO:0000313" key="2">
    <source>
        <dbReference type="EMBL" id="AWI54547.1"/>
    </source>
</evidence>
<dbReference type="EMBL" id="CP029210">
    <property type="protein sequence ID" value="AWI54547.1"/>
    <property type="molecule type" value="Genomic_DNA"/>
</dbReference>
<dbReference type="PANTHER" id="PTHR33164">
    <property type="entry name" value="TRANSCRIPTIONAL REGULATOR, MARR FAMILY"/>
    <property type="match status" value="1"/>
</dbReference>
<dbReference type="InterPro" id="IPR000835">
    <property type="entry name" value="HTH_MarR-typ"/>
</dbReference>
<evidence type="ECO:0000313" key="3">
    <source>
        <dbReference type="Proteomes" id="UP000244892"/>
    </source>
</evidence>
<dbReference type="KEGG" id="aon:DEH84_14805"/>
<feature type="domain" description="HTH marR-type" evidence="1">
    <location>
        <begin position="20"/>
        <end position="152"/>
    </location>
</feature>
<organism evidence="2 3">
    <name type="scientific">Aquabacterium olei</name>
    <dbReference type="NCBI Taxonomy" id="1296669"/>
    <lineage>
        <taxon>Bacteria</taxon>
        <taxon>Pseudomonadati</taxon>
        <taxon>Pseudomonadota</taxon>
        <taxon>Betaproteobacteria</taxon>
        <taxon>Burkholderiales</taxon>
        <taxon>Aquabacterium</taxon>
    </lineage>
</organism>
<evidence type="ECO:0000259" key="1">
    <source>
        <dbReference type="PROSITE" id="PS50995"/>
    </source>
</evidence>
<gene>
    <name evidence="2" type="ORF">DEH84_14805</name>
</gene>
<keyword evidence="3" id="KW-1185">Reference proteome</keyword>
<dbReference type="RefSeq" id="WP_109037541.1">
    <property type="nucleotide sequence ID" value="NZ_CP029210.1"/>
</dbReference>
<protein>
    <submittedName>
        <fullName evidence="2">MarR family transcriptional regulator</fullName>
    </submittedName>
</protein>
<dbReference type="InterPro" id="IPR039422">
    <property type="entry name" value="MarR/SlyA-like"/>
</dbReference>
<sequence length="170" mass="18496">MSDAVPFLARVPGIQYGVLDTLTGYAVRRTQLRMYEDFVQALAPWHITPPRYSALVIISMNPGLKLTQLAQILGIARSGAVILVDALAELGYVSRDPMPEDRRAFSLQLTERGRTDLEAITATVQAHDERVTASLDAQERATLHGLLHKLSGIADSPGDPVPEAVEPANQ</sequence>
<dbReference type="Proteomes" id="UP000244892">
    <property type="component" value="Chromosome"/>
</dbReference>
<dbReference type="Gene3D" id="1.10.10.10">
    <property type="entry name" value="Winged helix-like DNA-binding domain superfamily/Winged helix DNA-binding domain"/>
    <property type="match status" value="1"/>
</dbReference>
<accession>A0A2U8FUK6</accession>
<dbReference type="SMART" id="SM00347">
    <property type="entry name" value="HTH_MARR"/>
    <property type="match status" value="1"/>
</dbReference>
<dbReference type="InterPro" id="IPR036390">
    <property type="entry name" value="WH_DNA-bd_sf"/>
</dbReference>
<dbReference type="InterPro" id="IPR036388">
    <property type="entry name" value="WH-like_DNA-bd_sf"/>
</dbReference>
<dbReference type="PRINTS" id="PR00598">
    <property type="entry name" value="HTHMARR"/>
</dbReference>
<dbReference type="PANTHER" id="PTHR33164:SF43">
    <property type="entry name" value="HTH-TYPE TRANSCRIPTIONAL REPRESSOR YETL"/>
    <property type="match status" value="1"/>
</dbReference>
<dbReference type="OrthoDB" id="117723at2"/>
<name>A0A2U8FUK6_9BURK</name>
<dbReference type="AlphaFoldDB" id="A0A2U8FUK6"/>
<dbReference type="PROSITE" id="PS50995">
    <property type="entry name" value="HTH_MARR_2"/>
    <property type="match status" value="1"/>
</dbReference>
<dbReference type="GO" id="GO:0003700">
    <property type="term" value="F:DNA-binding transcription factor activity"/>
    <property type="evidence" value="ECO:0007669"/>
    <property type="project" value="InterPro"/>
</dbReference>
<reference evidence="2 3" key="1">
    <citation type="submission" date="2018-05" db="EMBL/GenBank/DDBJ databases">
        <title>complete genome sequence of Aquabacterium olei NBRC 110486.</title>
        <authorList>
            <person name="Tang B."/>
            <person name="Chang J."/>
            <person name="Zhang L."/>
            <person name="Yang H."/>
        </authorList>
    </citation>
    <scope>NUCLEOTIDE SEQUENCE [LARGE SCALE GENOMIC DNA]</scope>
    <source>
        <strain evidence="2 3">NBRC 110486</strain>
    </source>
</reference>